<dbReference type="AlphaFoldDB" id="A0A926VE31"/>
<reference evidence="2" key="2">
    <citation type="submission" date="2020-08" db="EMBL/GenBank/DDBJ databases">
        <authorList>
            <person name="Chen M."/>
            <person name="Teng W."/>
            <person name="Zhao L."/>
            <person name="Hu C."/>
            <person name="Zhou Y."/>
            <person name="Han B."/>
            <person name="Song L."/>
            <person name="Shu W."/>
        </authorList>
    </citation>
    <scope>NUCLEOTIDE SEQUENCE</scope>
    <source>
        <strain evidence="2">FACHB-1375</strain>
    </source>
</reference>
<dbReference type="InterPro" id="IPR012337">
    <property type="entry name" value="RNaseH-like_sf"/>
</dbReference>
<dbReference type="Gene3D" id="3.90.350.10">
    <property type="entry name" value="Transposase Inhibitor Protein From Tn5, Chain A, domain 1"/>
    <property type="match status" value="1"/>
</dbReference>
<dbReference type="GO" id="GO:0006313">
    <property type="term" value="P:DNA transposition"/>
    <property type="evidence" value="ECO:0007669"/>
    <property type="project" value="InterPro"/>
</dbReference>
<evidence type="ECO:0000259" key="1">
    <source>
        <dbReference type="Pfam" id="PF01609"/>
    </source>
</evidence>
<protein>
    <submittedName>
        <fullName evidence="2">IS4 family transposase</fullName>
    </submittedName>
</protein>
<dbReference type="EMBL" id="JACJPW010000027">
    <property type="protein sequence ID" value="MBD2181890.1"/>
    <property type="molecule type" value="Genomic_DNA"/>
</dbReference>
<comment type="caution">
    <text evidence="2">The sequence shown here is derived from an EMBL/GenBank/DDBJ whole genome shotgun (WGS) entry which is preliminary data.</text>
</comment>
<dbReference type="Pfam" id="PF01609">
    <property type="entry name" value="DDE_Tnp_1"/>
    <property type="match status" value="1"/>
</dbReference>
<proteinExistence type="predicted"/>
<feature type="domain" description="Transposase IS4-like" evidence="1">
    <location>
        <begin position="128"/>
        <end position="296"/>
    </location>
</feature>
<dbReference type="SUPFAM" id="SSF53098">
    <property type="entry name" value="Ribonuclease H-like"/>
    <property type="match status" value="1"/>
</dbReference>
<dbReference type="RefSeq" id="WP_190464698.1">
    <property type="nucleotide sequence ID" value="NZ_JACJPW010000027.1"/>
</dbReference>
<sequence>MLPSFYQKYLERYLKPAQLITLKMLVWLLQSQKQVRLERLAANLPLPILENSRRRHIQRFLSLGSLSILALWFPLIREIIFHQIKTGTQLIIAIDRTQWRENNVLMVSAIYQKRAFPIFWTLLDKKGACNIAEQKQVLRPVIRLLKKYKLVLIGDREFHSIELAQWLHRQHLSFVLRQKCDTTFREKRQQFQPLSSIPIQPGIRLFYPQISLTQKKGFNRFNLAAYWKRKYKGKQEKEPLYLLTNLPDGKSATHIYQQRYGIEAMFKDCKTGGYNLEGSKASPDKLIRLILLIALAMTSAWLQGKRTSLQGQQEYVCRPTEKGRNRRRHSNFWIGLYGETWLIAFQSCQLWVQEMLNFIGNKKSFYRRGLRAISLIQQPL</sequence>
<dbReference type="InterPro" id="IPR047658">
    <property type="entry name" value="IS4-like_transpos"/>
</dbReference>
<name>A0A926VE31_9CYAN</name>
<dbReference type="Proteomes" id="UP000641646">
    <property type="component" value="Unassembled WGS sequence"/>
</dbReference>
<dbReference type="NCBIfam" id="NF033591">
    <property type="entry name" value="transpos_IS4_2"/>
    <property type="match status" value="1"/>
</dbReference>
<keyword evidence="3" id="KW-1185">Reference proteome</keyword>
<gene>
    <name evidence="2" type="ORF">H6G03_12370</name>
</gene>
<dbReference type="GO" id="GO:0004803">
    <property type="term" value="F:transposase activity"/>
    <property type="evidence" value="ECO:0007669"/>
    <property type="project" value="InterPro"/>
</dbReference>
<dbReference type="InterPro" id="IPR002559">
    <property type="entry name" value="Transposase_11"/>
</dbReference>
<evidence type="ECO:0000313" key="2">
    <source>
        <dbReference type="EMBL" id="MBD2181890.1"/>
    </source>
</evidence>
<reference evidence="2" key="1">
    <citation type="journal article" date="2015" name="ISME J.">
        <title>Draft Genome Sequence of Streptomyces incarnatus NRRL8089, which Produces the Nucleoside Antibiotic Sinefungin.</title>
        <authorList>
            <person name="Oshima K."/>
            <person name="Hattori M."/>
            <person name="Shimizu H."/>
            <person name="Fukuda K."/>
            <person name="Nemoto M."/>
            <person name="Inagaki K."/>
            <person name="Tamura T."/>
        </authorList>
    </citation>
    <scope>NUCLEOTIDE SEQUENCE</scope>
    <source>
        <strain evidence="2">FACHB-1375</strain>
    </source>
</reference>
<organism evidence="2 3">
    <name type="scientific">Aerosakkonema funiforme FACHB-1375</name>
    <dbReference type="NCBI Taxonomy" id="2949571"/>
    <lineage>
        <taxon>Bacteria</taxon>
        <taxon>Bacillati</taxon>
        <taxon>Cyanobacteriota</taxon>
        <taxon>Cyanophyceae</taxon>
        <taxon>Oscillatoriophycideae</taxon>
        <taxon>Aerosakkonematales</taxon>
        <taxon>Aerosakkonemataceae</taxon>
        <taxon>Aerosakkonema</taxon>
    </lineage>
</organism>
<dbReference type="GO" id="GO:0003677">
    <property type="term" value="F:DNA binding"/>
    <property type="evidence" value="ECO:0007669"/>
    <property type="project" value="InterPro"/>
</dbReference>
<accession>A0A926VE31</accession>
<evidence type="ECO:0000313" key="3">
    <source>
        <dbReference type="Proteomes" id="UP000641646"/>
    </source>
</evidence>